<dbReference type="EMBL" id="SRXW01000005">
    <property type="protein sequence ID" value="TGY87605.1"/>
    <property type="molecule type" value="Genomic_DNA"/>
</dbReference>
<feature type="transmembrane region" description="Helical" evidence="7">
    <location>
        <begin position="33"/>
        <end position="55"/>
    </location>
</feature>
<evidence type="ECO:0000259" key="8">
    <source>
        <dbReference type="PROSITE" id="PS50109"/>
    </source>
</evidence>
<dbReference type="Proteomes" id="UP000308054">
    <property type="component" value="Unassembled WGS sequence"/>
</dbReference>
<dbReference type="InterPro" id="IPR001789">
    <property type="entry name" value="Sig_transdc_resp-reg_receiver"/>
</dbReference>
<feature type="transmembrane region" description="Helical" evidence="7">
    <location>
        <begin position="121"/>
        <end position="140"/>
    </location>
</feature>
<dbReference type="SUPFAM" id="SSF55874">
    <property type="entry name" value="ATPase domain of HSP90 chaperone/DNA topoisomerase II/histidine kinase"/>
    <property type="match status" value="1"/>
</dbReference>
<comment type="catalytic activity">
    <reaction evidence="1">
        <text>ATP + protein L-histidine = ADP + protein N-phospho-L-histidine.</text>
        <dbReference type="EC" id="2.7.13.3"/>
    </reaction>
</comment>
<accession>A0A4S2GWY1</accession>
<evidence type="ECO:0000256" key="7">
    <source>
        <dbReference type="SAM" id="Phobius"/>
    </source>
</evidence>
<keyword evidence="7" id="KW-1133">Transmembrane helix</keyword>
<dbReference type="PANTHER" id="PTHR45339">
    <property type="entry name" value="HYBRID SIGNAL TRANSDUCTION HISTIDINE KINASE J"/>
    <property type="match status" value="1"/>
</dbReference>
<dbReference type="CDD" id="cd00082">
    <property type="entry name" value="HisKA"/>
    <property type="match status" value="1"/>
</dbReference>
<organism evidence="10 11">
    <name type="scientific">Marinicauda algicola</name>
    <dbReference type="NCBI Taxonomy" id="2029849"/>
    <lineage>
        <taxon>Bacteria</taxon>
        <taxon>Pseudomonadati</taxon>
        <taxon>Pseudomonadota</taxon>
        <taxon>Alphaproteobacteria</taxon>
        <taxon>Maricaulales</taxon>
        <taxon>Maricaulaceae</taxon>
        <taxon>Marinicauda</taxon>
    </lineage>
</organism>
<evidence type="ECO:0000256" key="6">
    <source>
        <dbReference type="SAM" id="Coils"/>
    </source>
</evidence>
<feature type="domain" description="Histidine kinase" evidence="8">
    <location>
        <begin position="247"/>
        <end position="467"/>
    </location>
</feature>
<dbReference type="InterPro" id="IPR036890">
    <property type="entry name" value="HATPase_C_sf"/>
</dbReference>
<dbReference type="SUPFAM" id="SSF52172">
    <property type="entry name" value="CheY-like"/>
    <property type="match status" value="1"/>
</dbReference>
<evidence type="ECO:0000256" key="4">
    <source>
        <dbReference type="ARBA" id="ARBA00023012"/>
    </source>
</evidence>
<dbReference type="InterPro" id="IPR004358">
    <property type="entry name" value="Sig_transdc_His_kin-like_C"/>
</dbReference>
<keyword evidence="7" id="KW-0812">Transmembrane</keyword>
<evidence type="ECO:0000256" key="5">
    <source>
        <dbReference type="PROSITE-ProRule" id="PRU00169"/>
    </source>
</evidence>
<dbReference type="SMART" id="SM00388">
    <property type="entry name" value="HisKA"/>
    <property type="match status" value="1"/>
</dbReference>
<dbReference type="Gene3D" id="1.10.287.130">
    <property type="match status" value="1"/>
</dbReference>
<dbReference type="PRINTS" id="PR00344">
    <property type="entry name" value="BCTRLSENSOR"/>
</dbReference>
<sequence length="616" mass="66101">MDMGFTNARATARAEEIARQTKTARRVLVARSALRAVPMNIITAALLSIFMLGHVEPMAHAAWFVLVTGAALLRLGTMLRARRADRAPTDREIAAYIAFSALIGTCWGAVPLLVGPMAPPIVSQACALVISGMVAGAVMTSAAEQRVAMAFAVPALGLWAAALAFTGSVFGYLMVLMLGAFLLALRGLSQAYSQTLIDAVKTNVELEETRRETEEQSRAMASLAERQEGAARAAEEHARANAAILANMSHELGTPLNGILGMSQLLDEAGLGEDQRRMVRRIRESGETLSRLVGDILDVSRIQAGRLELVLDDLTAREIGDRARRFAGPLAKEKGLGFEVRYSGDADRALRADETRIMQIVKIFLANAVRFTETGGVSLGIDLKAGGGDYAALRLEVRDTGSGVPESARDRLFDAFSAEKVDEAIREAGTGLGLHLASRLAELMNGRVGYEPTESGSVFFLELRLRMSSKADRYAENERLDLTSRRLRVLAAEADPSRRSVLLGYLKSFNCVVTCAATGREVSEALTAAAYDAVVLGLVLEDCTPEDAAADIRALPSTNSLTPVVRLDPDLELPLRELGGDIYVRAPVSGEPLLEGLRRALESDPTAAASLRRIAS</sequence>
<protein>
    <recommendedName>
        <fullName evidence="2">histidine kinase</fullName>
        <ecNumber evidence="2">2.7.13.3</ecNumber>
    </recommendedName>
</protein>
<name>A0A4S2GWY1_9PROT</name>
<dbReference type="Pfam" id="PF02518">
    <property type="entry name" value="HATPase_c"/>
    <property type="match status" value="1"/>
</dbReference>
<feature type="transmembrane region" description="Helical" evidence="7">
    <location>
        <begin position="93"/>
        <end position="115"/>
    </location>
</feature>
<dbReference type="Pfam" id="PF00512">
    <property type="entry name" value="HisKA"/>
    <property type="match status" value="1"/>
</dbReference>
<dbReference type="InterPro" id="IPR003661">
    <property type="entry name" value="HisK_dim/P_dom"/>
</dbReference>
<dbReference type="InterPro" id="IPR011006">
    <property type="entry name" value="CheY-like_superfamily"/>
</dbReference>
<dbReference type="Gene3D" id="3.30.565.10">
    <property type="entry name" value="Histidine kinase-like ATPase, C-terminal domain"/>
    <property type="match status" value="1"/>
</dbReference>
<keyword evidence="7" id="KW-0472">Membrane</keyword>
<feature type="coiled-coil region" evidence="6">
    <location>
        <begin position="196"/>
        <end position="226"/>
    </location>
</feature>
<dbReference type="SMART" id="SM00387">
    <property type="entry name" value="HATPase_c"/>
    <property type="match status" value="1"/>
</dbReference>
<gene>
    <name evidence="10" type="ORF">E5163_14305</name>
</gene>
<dbReference type="PANTHER" id="PTHR45339:SF1">
    <property type="entry name" value="HYBRID SIGNAL TRANSDUCTION HISTIDINE KINASE J"/>
    <property type="match status" value="1"/>
</dbReference>
<proteinExistence type="predicted"/>
<keyword evidence="6" id="KW-0175">Coiled coil</keyword>
<dbReference type="SUPFAM" id="SSF47384">
    <property type="entry name" value="Homodimeric domain of signal transducing histidine kinase"/>
    <property type="match status" value="1"/>
</dbReference>
<keyword evidence="11" id="KW-1185">Reference proteome</keyword>
<dbReference type="Gene3D" id="3.40.50.2300">
    <property type="match status" value="1"/>
</dbReference>
<evidence type="ECO:0000256" key="1">
    <source>
        <dbReference type="ARBA" id="ARBA00000085"/>
    </source>
</evidence>
<evidence type="ECO:0000256" key="3">
    <source>
        <dbReference type="ARBA" id="ARBA00022553"/>
    </source>
</evidence>
<dbReference type="PROSITE" id="PS50110">
    <property type="entry name" value="RESPONSE_REGULATORY"/>
    <property type="match status" value="1"/>
</dbReference>
<dbReference type="InterPro" id="IPR036097">
    <property type="entry name" value="HisK_dim/P_sf"/>
</dbReference>
<keyword evidence="3" id="KW-0597">Phosphoprotein</keyword>
<evidence type="ECO:0000313" key="10">
    <source>
        <dbReference type="EMBL" id="TGY87605.1"/>
    </source>
</evidence>
<dbReference type="GO" id="GO:0000155">
    <property type="term" value="F:phosphorelay sensor kinase activity"/>
    <property type="evidence" value="ECO:0007669"/>
    <property type="project" value="InterPro"/>
</dbReference>
<evidence type="ECO:0000313" key="11">
    <source>
        <dbReference type="Proteomes" id="UP000308054"/>
    </source>
</evidence>
<feature type="transmembrane region" description="Helical" evidence="7">
    <location>
        <begin position="61"/>
        <end position="81"/>
    </location>
</feature>
<comment type="caution">
    <text evidence="10">The sequence shown here is derived from an EMBL/GenBank/DDBJ whole genome shotgun (WGS) entry which is preliminary data.</text>
</comment>
<comment type="caution">
    <text evidence="5">Lacks conserved residue(s) required for the propagation of feature annotation.</text>
</comment>
<dbReference type="PROSITE" id="PS50109">
    <property type="entry name" value="HIS_KIN"/>
    <property type="match status" value="1"/>
</dbReference>
<evidence type="ECO:0000259" key="9">
    <source>
        <dbReference type="PROSITE" id="PS50110"/>
    </source>
</evidence>
<evidence type="ECO:0000256" key="2">
    <source>
        <dbReference type="ARBA" id="ARBA00012438"/>
    </source>
</evidence>
<keyword evidence="4" id="KW-0902">Two-component regulatory system</keyword>
<feature type="domain" description="Response regulatory" evidence="9">
    <location>
        <begin position="488"/>
        <end position="601"/>
    </location>
</feature>
<reference evidence="10 11" key="1">
    <citation type="journal article" date="2017" name="Int. J. Syst. Evol. Microbiol.">
        <title>Marinicauda algicola sp. nov., isolated from a marine red alga Rhodosorus marinus.</title>
        <authorList>
            <person name="Jeong S.E."/>
            <person name="Jeon S.H."/>
            <person name="Chun B.H."/>
            <person name="Kim D.W."/>
            <person name="Jeon C.O."/>
        </authorList>
    </citation>
    <scope>NUCLEOTIDE SEQUENCE [LARGE SCALE GENOMIC DNA]</scope>
    <source>
        <strain evidence="10 11">JCM 31718</strain>
    </source>
</reference>
<dbReference type="EC" id="2.7.13.3" evidence="2"/>
<dbReference type="AlphaFoldDB" id="A0A4S2GWY1"/>
<dbReference type="InterPro" id="IPR005467">
    <property type="entry name" value="His_kinase_dom"/>
</dbReference>
<dbReference type="InterPro" id="IPR003594">
    <property type="entry name" value="HATPase_dom"/>
</dbReference>